<dbReference type="PRINTS" id="PR00263">
    <property type="entry name" value="HBGFFGF"/>
</dbReference>
<dbReference type="GeneTree" id="ENSGT00940000156984"/>
<feature type="compositionally biased region" description="Basic and acidic residues" evidence="3">
    <location>
        <begin position="489"/>
        <end position="499"/>
    </location>
</feature>
<evidence type="ECO:0000313" key="5">
    <source>
        <dbReference type="Proteomes" id="UP000005207"/>
    </source>
</evidence>
<dbReference type="SMART" id="SM00442">
    <property type="entry name" value="FGF"/>
    <property type="match status" value="1"/>
</dbReference>
<dbReference type="Ensembl" id="ENSONIT00000044760.1">
    <property type="protein sequence ID" value="ENSONIP00000068229.1"/>
    <property type="gene ID" value="ENSONIG00000012303.2"/>
</dbReference>
<keyword evidence="5" id="KW-1185">Reference proteome</keyword>
<accession>A0A669E9G1</accession>
<feature type="region of interest" description="Disordered" evidence="3">
    <location>
        <begin position="397"/>
        <end position="423"/>
    </location>
</feature>
<dbReference type="Gene3D" id="2.80.10.50">
    <property type="match status" value="1"/>
</dbReference>
<gene>
    <name evidence="4" type="primary">LOC100701803</name>
</gene>
<dbReference type="Proteomes" id="UP000005207">
    <property type="component" value="Linkage group LG23"/>
</dbReference>
<comment type="similarity">
    <text evidence="1 2">Belongs to the heparin-binding growth factors family.</text>
</comment>
<dbReference type="InParanoid" id="A0A669E9G1"/>
<name>A0A669E9G1_ORENI</name>
<feature type="compositionally biased region" description="Low complexity" evidence="3">
    <location>
        <begin position="150"/>
        <end position="169"/>
    </location>
</feature>
<reference evidence="4" key="2">
    <citation type="submission" date="2025-08" db="UniProtKB">
        <authorList>
            <consortium name="Ensembl"/>
        </authorList>
    </citation>
    <scope>IDENTIFICATION</scope>
</reference>
<evidence type="ECO:0000313" key="4">
    <source>
        <dbReference type="Ensembl" id="ENSONIP00000068229.1"/>
    </source>
</evidence>
<dbReference type="Pfam" id="PF00167">
    <property type="entry name" value="FGF"/>
    <property type="match status" value="1"/>
</dbReference>
<organism evidence="4 5">
    <name type="scientific">Oreochromis niloticus</name>
    <name type="common">Nile tilapia</name>
    <name type="synonym">Tilapia nilotica</name>
    <dbReference type="NCBI Taxonomy" id="8128"/>
    <lineage>
        <taxon>Eukaryota</taxon>
        <taxon>Metazoa</taxon>
        <taxon>Chordata</taxon>
        <taxon>Craniata</taxon>
        <taxon>Vertebrata</taxon>
        <taxon>Euteleostomi</taxon>
        <taxon>Actinopterygii</taxon>
        <taxon>Neopterygii</taxon>
        <taxon>Teleostei</taxon>
        <taxon>Neoteleostei</taxon>
        <taxon>Acanthomorphata</taxon>
        <taxon>Ovalentaria</taxon>
        <taxon>Cichlomorphae</taxon>
        <taxon>Cichliformes</taxon>
        <taxon>Cichlidae</taxon>
        <taxon>African cichlids</taxon>
        <taxon>Pseudocrenilabrinae</taxon>
        <taxon>Oreochromini</taxon>
        <taxon>Oreochromis</taxon>
    </lineage>
</organism>
<dbReference type="SUPFAM" id="SSF50353">
    <property type="entry name" value="Cytokine"/>
    <property type="match status" value="1"/>
</dbReference>
<dbReference type="GO" id="GO:0008083">
    <property type="term" value="F:growth factor activity"/>
    <property type="evidence" value="ECO:0007669"/>
    <property type="project" value="InterPro"/>
</dbReference>
<feature type="compositionally biased region" description="Polar residues" evidence="3">
    <location>
        <begin position="402"/>
        <end position="416"/>
    </location>
</feature>
<dbReference type="CDD" id="cd23309">
    <property type="entry name" value="beta-trefoil_FGF11-like"/>
    <property type="match status" value="1"/>
</dbReference>
<feature type="region of interest" description="Disordered" evidence="3">
    <location>
        <begin position="437"/>
        <end position="505"/>
    </location>
</feature>
<feature type="compositionally biased region" description="Low complexity" evidence="3">
    <location>
        <begin position="27"/>
        <end position="38"/>
    </location>
</feature>
<dbReference type="PANTHER" id="PTHR11486">
    <property type="entry name" value="FIBROBLAST GROWTH FACTOR"/>
    <property type="match status" value="1"/>
</dbReference>
<dbReference type="InterPro" id="IPR002209">
    <property type="entry name" value="Fibroblast_GF_fam"/>
</dbReference>
<dbReference type="AlphaFoldDB" id="A0A669E9G1"/>
<reference evidence="4" key="3">
    <citation type="submission" date="2025-09" db="UniProtKB">
        <authorList>
            <consortium name="Ensembl"/>
        </authorList>
    </citation>
    <scope>IDENTIFICATION</scope>
</reference>
<reference evidence="5" key="1">
    <citation type="submission" date="2012-01" db="EMBL/GenBank/DDBJ databases">
        <title>The Genome Sequence of Oreochromis niloticus (Nile Tilapia).</title>
        <authorList>
            <consortium name="Broad Institute Genome Assembly Team"/>
            <consortium name="Broad Institute Sequencing Platform"/>
            <person name="Di Palma F."/>
            <person name="Johnson J."/>
            <person name="Lander E.S."/>
            <person name="Lindblad-Toh K."/>
        </authorList>
    </citation>
    <scope>NUCLEOTIDE SEQUENCE [LARGE SCALE GENOMIC DNA]</scope>
</reference>
<feature type="region of interest" description="Disordered" evidence="3">
    <location>
        <begin position="148"/>
        <end position="169"/>
    </location>
</feature>
<dbReference type="PRINTS" id="PR00262">
    <property type="entry name" value="IL1HBGF"/>
</dbReference>
<evidence type="ECO:0000256" key="1">
    <source>
        <dbReference type="ARBA" id="ARBA00007936"/>
    </source>
</evidence>
<evidence type="ECO:0000256" key="3">
    <source>
        <dbReference type="SAM" id="MobiDB-lite"/>
    </source>
</evidence>
<evidence type="ECO:0000256" key="2">
    <source>
        <dbReference type="RuleBase" id="RU049442"/>
    </source>
</evidence>
<feature type="region of interest" description="Disordered" evidence="3">
    <location>
        <begin position="1"/>
        <end position="56"/>
    </location>
</feature>
<proteinExistence type="inferred from homology"/>
<dbReference type="PROSITE" id="PS00247">
    <property type="entry name" value="HBGF_FGF"/>
    <property type="match status" value="1"/>
</dbReference>
<dbReference type="InterPro" id="IPR008996">
    <property type="entry name" value="IL1/FGF"/>
</dbReference>
<dbReference type="FunFam" id="2.80.10.50:FF:000001">
    <property type="entry name" value="Fibroblast growth factor"/>
    <property type="match status" value="1"/>
</dbReference>
<sequence length="505" mass="55404">MPVRRCRSSPRAARQTTPFEEERSGLSTPRRPGSSSDRSSAEDRRQLGQPEAGTEETSAAAVALFLPHGDDVDAEYVRLVVSELVGEPGEKAGEEPGFLLLFLSMVQVGAAKHRRTEPNSWPALLACKQGGVSAPMRWVNFRLPHPERLSSPTCSSSTPSSSSSSPPVSAKSMRFIWNNIFSKGSHMLQCLCGRSLKKNKNPTEPQLKGIVTRLFCRQGFYLQMGQDGSLDGTKDDSTNSSLFNLIPVGLRVVAIQSVKTGLYIAMNGEGHLYSSELFTAECKFKESVFENYYVIYSSMLYRQKESGRAWFLGLNKEGQVMKGNRVKKTKPAAHFLPKPIEGNKLGFLFSLYICIHRHISSVSLHAVLLLFLSSAPAVAMYREPSLHDVGEAVPKLVGGPPSKSTTTEPVNQSTNPTRRRHNPAPCFHLAWLTGGQEKPQTRPHPHCCALQKNKNCNKKGNKTNNSGTTRPASPGGPVETTLQLTAGGKGEKEESKVRLMSDSYF</sequence>
<protein>
    <recommendedName>
        <fullName evidence="2">Fibroblast growth factor</fullName>
        <shortName evidence="2">FGF</shortName>
    </recommendedName>
</protein>